<evidence type="ECO:0000256" key="5">
    <source>
        <dbReference type="ARBA" id="ARBA00023163"/>
    </source>
</evidence>
<dbReference type="NCBIfam" id="TIGR02937">
    <property type="entry name" value="sigma70-ECF"/>
    <property type="match status" value="1"/>
</dbReference>
<evidence type="ECO:0000256" key="3">
    <source>
        <dbReference type="ARBA" id="ARBA00023082"/>
    </source>
</evidence>
<sequence>MIREAAGWPAGGPSGSLDAADDRIVAGRAVDGDTAAFAVLVRRFTPLMRAYARRMLNGSADVDDVVQESFITAWERLPELTDLERVKSWLMRITSRKAIDRLRRDRAHVDLADVDPEGPASATPPQQAQARSLVEALGDALETLPAAQRETWLLREVGELSYDDIAGELGLPLATVRGLLARARKALIVRMEQWR</sequence>
<proteinExistence type="inferred from homology"/>
<dbReference type="EMBL" id="JACCBD010000001">
    <property type="protein sequence ID" value="NYD26441.1"/>
    <property type="molecule type" value="Genomic_DNA"/>
</dbReference>
<evidence type="ECO:0000259" key="7">
    <source>
        <dbReference type="Pfam" id="PF04542"/>
    </source>
</evidence>
<dbReference type="RefSeq" id="WP_372430599.1">
    <property type="nucleotide sequence ID" value="NZ_BAAALZ010000002.1"/>
</dbReference>
<dbReference type="GO" id="GO:0006352">
    <property type="term" value="P:DNA-templated transcription initiation"/>
    <property type="evidence" value="ECO:0007669"/>
    <property type="project" value="InterPro"/>
</dbReference>
<dbReference type="SUPFAM" id="SSF88946">
    <property type="entry name" value="Sigma2 domain of RNA polymerase sigma factors"/>
    <property type="match status" value="1"/>
</dbReference>
<dbReference type="Proteomes" id="UP000586095">
    <property type="component" value="Unassembled WGS sequence"/>
</dbReference>
<evidence type="ECO:0000256" key="6">
    <source>
        <dbReference type="RuleBase" id="RU000716"/>
    </source>
</evidence>
<keyword evidence="2 6" id="KW-0805">Transcription regulation</keyword>
<dbReference type="SUPFAM" id="SSF88659">
    <property type="entry name" value="Sigma3 and sigma4 domains of RNA polymerase sigma factors"/>
    <property type="match status" value="1"/>
</dbReference>
<dbReference type="PANTHER" id="PTHR43133:SF8">
    <property type="entry name" value="RNA POLYMERASE SIGMA FACTOR HI_1459-RELATED"/>
    <property type="match status" value="1"/>
</dbReference>
<keyword evidence="4 6" id="KW-0238">DNA-binding</keyword>
<keyword evidence="5 6" id="KW-0804">Transcription</keyword>
<dbReference type="InterPro" id="IPR013249">
    <property type="entry name" value="RNA_pol_sigma70_r4_t2"/>
</dbReference>
<comment type="caution">
    <text evidence="9">The sequence shown here is derived from an EMBL/GenBank/DDBJ whole genome shotgun (WGS) entry which is preliminary data.</text>
</comment>
<protein>
    <recommendedName>
        <fullName evidence="6">RNA polymerase sigma factor</fullName>
    </recommendedName>
</protein>
<dbReference type="CDD" id="cd06171">
    <property type="entry name" value="Sigma70_r4"/>
    <property type="match status" value="1"/>
</dbReference>
<evidence type="ECO:0000256" key="1">
    <source>
        <dbReference type="ARBA" id="ARBA00010641"/>
    </source>
</evidence>
<dbReference type="Gene3D" id="1.10.10.10">
    <property type="entry name" value="Winged helix-like DNA-binding domain superfamily/Winged helix DNA-binding domain"/>
    <property type="match status" value="1"/>
</dbReference>
<comment type="similarity">
    <text evidence="1 6">Belongs to the sigma-70 factor family. ECF subfamily.</text>
</comment>
<dbReference type="Pfam" id="PF04542">
    <property type="entry name" value="Sigma70_r2"/>
    <property type="match status" value="1"/>
</dbReference>
<dbReference type="GO" id="GO:0006950">
    <property type="term" value="P:response to stress"/>
    <property type="evidence" value="ECO:0007669"/>
    <property type="project" value="UniProtKB-ARBA"/>
</dbReference>
<reference evidence="9 10" key="1">
    <citation type="submission" date="2020-07" db="EMBL/GenBank/DDBJ databases">
        <title>Sequencing the genomes of 1000 actinobacteria strains.</title>
        <authorList>
            <person name="Klenk H.-P."/>
        </authorList>
    </citation>
    <scope>NUCLEOTIDE SEQUENCE [LARGE SCALE GENOMIC DNA]</scope>
    <source>
        <strain evidence="9 10">DSM 17380</strain>
    </source>
</reference>
<evidence type="ECO:0000313" key="9">
    <source>
        <dbReference type="EMBL" id="NYD26441.1"/>
    </source>
</evidence>
<keyword evidence="10" id="KW-1185">Reference proteome</keyword>
<dbReference type="Gene3D" id="1.10.1740.10">
    <property type="match status" value="1"/>
</dbReference>
<dbReference type="AlphaFoldDB" id="A0A852QYL1"/>
<accession>A0A852QYL1</accession>
<dbReference type="InterPro" id="IPR014284">
    <property type="entry name" value="RNA_pol_sigma-70_dom"/>
</dbReference>
<feature type="domain" description="RNA polymerase sigma-70 region 2" evidence="7">
    <location>
        <begin position="40"/>
        <end position="106"/>
    </location>
</feature>
<evidence type="ECO:0000313" key="10">
    <source>
        <dbReference type="Proteomes" id="UP000586095"/>
    </source>
</evidence>
<feature type="domain" description="RNA polymerase sigma factor 70 region 4 type 2" evidence="8">
    <location>
        <begin position="135"/>
        <end position="187"/>
    </location>
</feature>
<keyword evidence="3 6" id="KW-0731">Sigma factor</keyword>
<evidence type="ECO:0000256" key="4">
    <source>
        <dbReference type="ARBA" id="ARBA00023125"/>
    </source>
</evidence>
<dbReference type="InterPro" id="IPR013324">
    <property type="entry name" value="RNA_pol_sigma_r3/r4-like"/>
</dbReference>
<dbReference type="InterPro" id="IPR013325">
    <property type="entry name" value="RNA_pol_sigma_r2"/>
</dbReference>
<dbReference type="Pfam" id="PF08281">
    <property type="entry name" value="Sigma70_r4_2"/>
    <property type="match status" value="1"/>
</dbReference>
<dbReference type="InterPro" id="IPR039425">
    <property type="entry name" value="RNA_pol_sigma-70-like"/>
</dbReference>
<dbReference type="PANTHER" id="PTHR43133">
    <property type="entry name" value="RNA POLYMERASE ECF-TYPE SIGMA FACTO"/>
    <property type="match status" value="1"/>
</dbReference>
<dbReference type="InterPro" id="IPR036388">
    <property type="entry name" value="WH-like_DNA-bd_sf"/>
</dbReference>
<name>A0A852QYL1_9MICO</name>
<dbReference type="PROSITE" id="PS01063">
    <property type="entry name" value="SIGMA70_ECF"/>
    <property type="match status" value="1"/>
</dbReference>
<dbReference type="GO" id="GO:0016987">
    <property type="term" value="F:sigma factor activity"/>
    <property type="evidence" value="ECO:0007669"/>
    <property type="project" value="UniProtKB-KW"/>
</dbReference>
<evidence type="ECO:0000256" key="2">
    <source>
        <dbReference type="ARBA" id="ARBA00023015"/>
    </source>
</evidence>
<dbReference type="GO" id="GO:0003677">
    <property type="term" value="F:DNA binding"/>
    <property type="evidence" value="ECO:0007669"/>
    <property type="project" value="UniProtKB-KW"/>
</dbReference>
<dbReference type="InterPro" id="IPR000838">
    <property type="entry name" value="RNA_pol_sigma70_ECF_CS"/>
</dbReference>
<gene>
    <name evidence="9" type="ORF">BJ960_001244</name>
</gene>
<organism evidence="9 10">
    <name type="scientific">Leucobacter aridicollis</name>
    <dbReference type="NCBI Taxonomy" id="283878"/>
    <lineage>
        <taxon>Bacteria</taxon>
        <taxon>Bacillati</taxon>
        <taxon>Actinomycetota</taxon>
        <taxon>Actinomycetes</taxon>
        <taxon>Micrococcales</taxon>
        <taxon>Microbacteriaceae</taxon>
        <taxon>Leucobacter</taxon>
    </lineage>
</organism>
<evidence type="ECO:0000259" key="8">
    <source>
        <dbReference type="Pfam" id="PF08281"/>
    </source>
</evidence>
<dbReference type="InterPro" id="IPR007627">
    <property type="entry name" value="RNA_pol_sigma70_r2"/>
</dbReference>